<sequence>MVAHDLGGQAHLLRGGAGTDCRTGAKAPVGRFAPSPTGRMHAGNVFAALMAWLIAKRDGGSIVLRIEDLDEQRSKSAFASAIMRDFEYLGFDWDRGPYYQSDRKNAYEEAYRDLESRGLLYPCFCTRADLHAASAPHRGEKAVYPGTCRSLTADERIARAKTRDPAMRLTVPAEVYGLNDAIQGTYRQNLADECGDFLVRRSDGAFAYQLAVVLDDADQGVTTVVRGCDLLCSTPQQLYLQDLFGFEHPAYAHIPLIAGEPNRRLSKRDRDADMEALRARFKTPEALIGHLAGITGIADTCDAIALDELLQRFSLEALRGTIQIQWR</sequence>
<evidence type="ECO:0000256" key="6">
    <source>
        <dbReference type="ARBA" id="ARBA00023146"/>
    </source>
</evidence>
<dbReference type="InterPro" id="IPR049940">
    <property type="entry name" value="GluQ/Sye"/>
</dbReference>
<organism evidence="10 11">
    <name type="scientific">Raoultibacter timonensis</name>
    <dbReference type="NCBI Taxonomy" id="1907662"/>
    <lineage>
        <taxon>Bacteria</taxon>
        <taxon>Bacillati</taxon>
        <taxon>Actinomycetota</taxon>
        <taxon>Coriobacteriia</taxon>
        <taxon>Eggerthellales</taxon>
        <taxon>Eggerthellaceae</taxon>
        <taxon>Raoultibacter</taxon>
    </lineage>
</organism>
<dbReference type="SUPFAM" id="SSF52374">
    <property type="entry name" value="Nucleotidylyl transferase"/>
    <property type="match status" value="1"/>
</dbReference>
<dbReference type="NCBIfam" id="NF004315">
    <property type="entry name" value="PRK05710.1-4"/>
    <property type="match status" value="1"/>
</dbReference>
<keyword evidence="3 7" id="KW-0547">Nucleotide-binding</keyword>
<dbReference type="PANTHER" id="PTHR43311">
    <property type="entry name" value="GLUTAMATE--TRNA LIGASE"/>
    <property type="match status" value="1"/>
</dbReference>
<dbReference type="InterPro" id="IPR022380">
    <property type="entry name" value="Glu-Q_tRNA(Asp)_Synthase"/>
</dbReference>
<evidence type="ECO:0000256" key="4">
    <source>
        <dbReference type="ARBA" id="ARBA00022833"/>
    </source>
</evidence>
<feature type="domain" description="Glutamyl/glutaminyl-tRNA synthetase class Ib catalytic" evidence="9">
    <location>
        <begin position="31"/>
        <end position="292"/>
    </location>
</feature>
<comment type="function">
    <text evidence="7">Catalyzes the tRNA-independent activation of glutamate in presence of ATP and the subsequent transfer of glutamate onto a tRNA(Asp). Glutamate is transferred on the 2-amino-5-(4,5-dihydroxy-2-cyclopenten-1-yl) moiety of the queuosine in the wobble position of the QUC anticodon.</text>
</comment>
<dbReference type="HAMAP" id="MF_01428">
    <property type="entry name" value="Glu_Q_tRNA_synth"/>
    <property type="match status" value="1"/>
</dbReference>
<dbReference type="Gene3D" id="3.40.50.620">
    <property type="entry name" value="HUPs"/>
    <property type="match status" value="1"/>
</dbReference>
<evidence type="ECO:0000256" key="8">
    <source>
        <dbReference type="RuleBase" id="RU363037"/>
    </source>
</evidence>
<keyword evidence="2 7" id="KW-0479">Metal-binding</keyword>
<evidence type="ECO:0000256" key="5">
    <source>
        <dbReference type="ARBA" id="ARBA00022840"/>
    </source>
</evidence>
<accession>A0ABM7WJ55</accession>
<comment type="similarity">
    <text evidence="7">Belongs to the class-I aminoacyl-tRNA synthetase family. GluQ subfamily.</text>
</comment>
<feature type="binding site" evidence="7">
    <location>
        <position position="67"/>
    </location>
    <ligand>
        <name>L-glutamate</name>
        <dbReference type="ChEBI" id="CHEBI:29985"/>
    </ligand>
</feature>
<dbReference type="Pfam" id="PF00749">
    <property type="entry name" value="tRNA-synt_1c"/>
    <property type="match status" value="1"/>
</dbReference>
<dbReference type="EMBL" id="AP025564">
    <property type="protein sequence ID" value="BDE96353.1"/>
    <property type="molecule type" value="Genomic_DNA"/>
</dbReference>
<feature type="binding site" evidence="7">
    <location>
        <position position="148"/>
    </location>
    <ligand>
        <name>Zn(2+)</name>
        <dbReference type="ChEBI" id="CHEBI:29105"/>
    </ligand>
</feature>
<keyword evidence="5 7" id="KW-0067">ATP-binding</keyword>
<dbReference type="InterPro" id="IPR014729">
    <property type="entry name" value="Rossmann-like_a/b/a_fold"/>
</dbReference>
<evidence type="ECO:0000256" key="1">
    <source>
        <dbReference type="ARBA" id="ARBA00022598"/>
    </source>
</evidence>
<evidence type="ECO:0000259" key="9">
    <source>
        <dbReference type="Pfam" id="PF00749"/>
    </source>
</evidence>
<evidence type="ECO:0000256" key="2">
    <source>
        <dbReference type="ARBA" id="ARBA00022723"/>
    </source>
</evidence>
<feature type="short sequence motif" description="'KMSKS' region" evidence="7">
    <location>
        <begin position="264"/>
        <end position="268"/>
    </location>
</feature>
<keyword evidence="1 7" id="KW-0436">Ligase</keyword>
<dbReference type="NCBIfam" id="TIGR03838">
    <property type="entry name" value="queuosine_YadB"/>
    <property type="match status" value="1"/>
</dbReference>
<feature type="binding site" evidence="7">
    <location>
        <position position="125"/>
    </location>
    <ligand>
        <name>Zn(2+)</name>
        <dbReference type="ChEBI" id="CHEBI:29105"/>
    </ligand>
</feature>
<feature type="binding site" evidence="7">
    <location>
        <position position="123"/>
    </location>
    <ligand>
        <name>Zn(2+)</name>
        <dbReference type="ChEBI" id="CHEBI:29105"/>
    </ligand>
</feature>
<dbReference type="InterPro" id="IPR000924">
    <property type="entry name" value="Glu/Gln-tRNA-synth"/>
</dbReference>
<evidence type="ECO:0000313" key="10">
    <source>
        <dbReference type="EMBL" id="BDE96353.1"/>
    </source>
</evidence>
<evidence type="ECO:0000256" key="7">
    <source>
        <dbReference type="HAMAP-Rule" id="MF_01428"/>
    </source>
</evidence>
<dbReference type="PRINTS" id="PR00987">
    <property type="entry name" value="TRNASYNTHGLU"/>
</dbReference>
<protein>
    <recommendedName>
        <fullName evidence="7">Glutamyl-Q tRNA(Asp) synthetase</fullName>
        <shortName evidence="7">Glu-Q-RSs</shortName>
        <ecNumber evidence="7">6.1.1.-</ecNumber>
    </recommendedName>
</protein>
<feature type="binding site" evidence="7">
    <location>
        <begin position="31"/>
        <end position="35"/>
    </location>
    <ligand>
        <name>L-glutamate</name>
        <dbReference type="ChEBI" id="CHEBI:29985"/>
    </ligand>
</feature>
<gene>
    <name evidence="7 10" type="primary">gluQ</name>
    <name evidence="10" type="ORF">CE91St30_16860</name>
</gene>
<keyword evidence="6 7" id="KW-0030">Aminoacyl-tRNA synthetase</keyword>
<comment type="cofactor">
    <cofactor evidence="7">
        <name>Zn(2+)</name>
        <dbReference type="ChEBI" id="CHEBI:29105"/>
    </cofactor>
    <text evidence="7">Binds 1 zinc ion per subunit.</text>
</comment>
<dbReference type="RefSeq" id="WP_244385691.1">
    <property type="nucleotide sequence ID" value="NZ_AP025564.1"/>
</dbReference>
<keyword evidence="11" id="KW-1185">Reference proteome</keyword>
<dbReference type="InterPro" id="IPR020058">
    <property type="entry name" value="Glu/Gln-tRNA-synth_Ib_cat-dom"/>
</dbReference>
<dbReference type="Proteomes" id="UP001320544">
    <property type="component" value="Chromosome"/>
</dbReference>
<dbReference type="EC" id="6.1.1.-" evidence="7"/>
<evidence type="ECO:0000256" key="3">
    <source>
        <dbReference type="ARBA" id="ARBA00022741"/>
    </source>
</evidence>
<feature type="binding site" evidence="7">
    <location>
        <position position="267"/>
    </location>
    <ligand>
        <name>ATP</name>
        <dbReference type="ChEBI" id="CHEBI:30616"/>
    </ligand>
</feature>
<dbReference type="PANTHER" id="PTHR43311:SF1">
    <property type="entry name" value="GLUTAMYL-Q TRNA(ASP) SYNTHETASE"/>
    <property type="match status" value="1"/>
</dbReference>
<feature type="short sequence motif" description="'HIGH' region" evidence="7">
    <location>
        <begin position="34"/>
        <end position="44"/>
    </location>
</feature>
<proteinExistence type="inferred from homology"/>
<feature type="binding site" evidence="7">
    <location>
        <position position="226"/>
    </location>
    <ligand>
        <name>L-glutamate</name>
        <dbReference type="ChEBI" id="CHEBI:29985"/>
    </ligand>
</feature>
<feature type="binding site" evidence="7">
    <location>
        <position position="208"/>
    </location>
    <ligand>
        <name>L-glutamate</name>
        <dbReference type="ChEBI" id="CHEBI:29985"/>
    </ligand>
</feature>
<dbReference type="PROSITE" id="PS00178">
    <property type="entry name" value="AA_TRNA_LIGASE_I"/>
    <property type="match status" value="1"/>
</dbReference>
<evidence type="ECO:0000313" key="11">
    <source>
        <dbReference type="Proteomes" id="UP001320544"/>
    </source>
</evidence>
<dbReference type="InterPro" id="IPR001412">
    <property type="entry name" value="aa-tRNA-synth_I_CS"/>
</dbReference>
<keyword evidence="4 7" id="KW-0862">Zinc</keyword>
<feature type="binding site" evidence="7">
    <location>
        <position position="144"/>
    </location>
    <ligand>
        <name>Zn(2+)</name>
        <dbReference type="ChEBI" id="CHEBI:29105"/>
    </ligand>
</feature>
<keyword evidence="8" id="KW-0648">Protein biosynthesis</keyword>
<name>A0ABM7WJ55_9ACTN</name>
<reference evidence="10 11" key="1">
    <citation type="submission" date="2022-01" db="EMBL/GenBank/DDBJ databases">
        <title>Novel bile acid biosynthetic pathways are enriched in the microbiome of centenarians.</title>
        <authorList>
            <person name="Sato Y."/>
            <person name="Atarashi K."/>
            <person name="Plichta R.D."/>
            <person name="Arai Y."/>
            <person name="Sasajima S."/>
            <person name="Kearney M.S."/>
            <person name="Suda W."/>
            <person name="Takeshita K."/>
            <person name="Sasaki T."/>
            <person name="Okamoto S."/>
            <person name="Skelly N.A."/>
            <person name="Okamura Y."/>
            <person name="Vlamakis H."/>
            <person name="Li Y."/>
            <person name="Tanoue T."/>
            <person name="Takei H."/>
            <person name="Nittono H."/>
            <person name="Narushima S."/>
            <person name="Irie J."/>
            <person name="Itoh H."/>
            <person name="Moriya K."/>
            <person name="Sugiura Y."/>
            <person name="Suematsu M."/>
            <person name="Moritoki N."/>
            <person name="Shibata S."/>
            <person name="Littman R.D."/>
            <person name="Fischbach A.M."/>
            <person name="Uwamino Y."/>
            <person name="Inoue T."/>
            <person name="Honda A."/>
            <person name="Hattori M."/>
            <person name="Murai T."/>
            <person name="Xavier J.R."/>
            <person name="Hirose N."/>
            <person name="Honda K."/>
        </authorList>
    </citation>
    <scope>NUCLEOTIDE SEQUENCE [LARGE SCALE GENOMIC DNA]</scope>
    <source>
        <strain evidence="10 11">CE91-St30</strain>
    </source>
</reference>
<dbReference type="NCBIfam" id="NF004314">
    <property type="entry name" value="PRK05710.1-3"/>
    <property type="match status" value="1"/>
</dbReference>